<dbReference type="Proteomes" id="UP000324376">
    <property type="component" value="Unassembled WGS sequence"/>
</dbReference>
<keyword evidence="1" id="KW-0812">Transmembrane</keyword>
<evidence type="ECO:0000313" key="3">
    <source>
        <dbReference type="Proteomes" id="UP000324376"/>
    </source>
</evidence>
<keyword evidence="3" id="KW-1185">Reference proteome</keyword>
<dbReference type="EMBL" id="VNHU01000002">
    <property type="protein sequence ID" value="TYP76139.1"/>
    <property type="molecule type" value="Genomic_DNA"/>
</dbReference>
<dbReference type="RefSeq" id="WP_148781737.1">
    <property type="nucleotide sequence ID" value="NZ_VNHU01000002.1"/>
</dbReference>
<dbReference type="AlphaFoldDB" id="A0A5S5CAG5"/>
<evidence type="ECO:0000313" key="2">
    <source>
        <dbReference type="EMBL" id="TYP76139.1"/>
    </source>
</evidence>
<evidence type="ECO:0000256" key="1">
    <source>
        <dbReference type="SAM" id="Phobius"/>
    </source>
</evidence>
<gene>
    <name evidence="2" type="ORF">BD809_102356</name>
</gene>
<name>A0A5S5CAG5_9FLAO</name>
<keyword evidence="1" id="KW-1133">Transmembrane helix</keyword>
<proteinExistence type="predicted"/>
<protein>
    <submittedName>
        <fullName evidence="2">Uncharacterized protein</fullName>
    </submittedName>
</protein>
<feature type="transmembrane region" description="Helical" evidence="1">
    <location>
        <begin position="58"/>
        <end position="75"/>
    </location>
</feature>
<reference evidence="2 3" key="1">
    <citation type="submission" date="2019-07" db="EMBL/GenBank/DDBJ databases">
        <title>Genomic Encyclopedia of Archaeal and Bacterial Type Strains, Phase II (KMG-II): from individual species to whole genera.</title>
        <authorList>
            <person name="Goeker M."/>
        </authorList>
    </citation>
    <scope>NUCLEOTIDE SEQUENCE [LARGE SCALE GENOMIC DNA]</scope>
    <source>
        <strain evidence="2 3">DSM 17527</strain>
    </source>
</reference>
<feature type="transmembrane region" description="Helical" evidence="1">
    <location>
        <begin position="30"/>
        <end position="52"/>
    </location>
</feature>
<comment type="caution">
    <text evidence="2">The sequence shown here is derived from an EMBL/GenBank/DDBJ whole genome shotgun (WGS) entry which is preliminary data.</text>
</comment>
<organism evidence="2 3">
    <name type="scientific">Aquimarina intermedia</name>
    <dbReference type="NCBI Taxonomy" id="350814"/>
    <lineage>
        <taxon>Bacteria</taxon>
        <taxon>Pseudomonadati</taxon>
        <taxon>Bacteroidota</taxon>
        <taxon>Flavobacteriia</taxon>
        <taxon>Flavobacteriales</taxon>
        <taxon>Flavobacteriaceae</taxon>
        <taxon>Aquimarina</taxon>
    </lineage>
</organism>
<feature type="transmembrane region" description="Helical" evidence="1">
    <location>
        <begin position="96"/>
        <end position="115"/>
    </location>
</feature>
<keyword evidence="1" id="KW-0472">Membrane</keyword>
<accession>A0A5S5CAG5</accession>
<sequence>MNLIYKYYACLLVFTSYTGFKLTNEDSRATIIFTIVFLLNLGIVLELLGIKVLSVNRYIMVISFIISFFAFYKYFTNKSLKEKMIIGYRSLGQKKQFIVCFISLVYTIFSAILFLKLL</sequence>